<sequence length="74" mass="8693">MLEKSKSYAILVEYRDRSTTKNLSTTQEENNQTTQKTRNKHYRNDNIPKSVSTILQRIKKENLEIEKTAMEGSM</sequence>
<evidence type="ECO:0000313" key="3">
    <source>
        <dbReference type="Proteomes" id="UP001162156"/>
    </source>
</evidence>
<feature type="compositionally biased region" description="Low complexity" evidence="1">
    <location>
        <begin position="25"/>
        <end position="36"/>
    </location>
</feature>
<comment type="caution">
    <text evidence="2">The sequence shown here is derived from an EMBL/GenBank/DDBJ whole genome shotgun (WGS) entry which is preliminary data.</text>
</comment>
<reference evidence="2" key="1">
    <citation type="journal article" date="2023" name="Insect Mol. Biol.">
        <title>Genome sequencing provides insights into the evolution of gene families encoding plant cell wall-degrading enzymes in longhorned beetles.</title>
        <authorList>
            <person name="Shin N.R."/>
            <person name="Okamura Y."/>
            <person name="Kirsch R."/>
            <person name="Pauchet Y."/>
        </authorList>
    </citation>
    <scope>NUCLEOTIDE SEQUENCE</scope>
    <source>
        <strain evidence="2">RBIC_L_NR</strain>
    </source>
</reference>
<accession>A0AAV8ZRZ9</accession>
<proteinExistence type="predicted"/>
<dbReference type="AlphaFoldDB" id="A0AAV8ZRZ9"/>
<keyword evidence="3" id="KW-1185">Reference proteome</keyword>
<dbReference type="EMBL" id="JANEYF010000406">
    <property type="protein sequence ID" value="KAJ8970130.1"/>
    <property type="molecule type" value="Genomic_DNA"/>
</dbReference>
<evidence type="ECO:0000256" key="1">
    <source>
        <dbReference type="SAM" id="MobiDB-lite"/>
    </source>
</evidence>
<dbReference type="Proteomes" id="UP001162156">
    <property type="component" value="Unassembled WGS sequence"/>
</dbReference>
<name>A0AAV8ZRZ9_9CUCU</name>
<gene>
    <name evidence="2" type="ORF">NQ314_001377</name>
</gene>
<organism evidence="2 3">
    <name type="scientific">Rhamnusium bicolor</name>
    <dbReference type="NCBI Taxonomy" id="1586634"/>
    <lineage>
        <taxon>Eukaryota</taxon>
        <taxon>Metazoa</taxon>
        <taxon>Ecdysozoa</taxon>
        <taxon>Arthropoda</taxon>
        <taxon>Hexapoda</taxon>
        <taxon>Insecta</taxon>
        <taxon>Pterygota</taxon>
        <taxon>Neoptera</taxon>
        <taxon>Endopterygota</taxon>
        <taxon>Coleoptera</taxon>
        <taxon>Polyphaga</taxon>
        <taxon>Cucujiformia</taxon>
        <taxon>Chrysomeloidea</taxon>
        <taxon>Cerambycidae</taxon>
        <taxon>Lepturinae</taxon>
        <taxon>Rhagiini</taxon>
        <taxon>Rhamnusium</taxon>
    </lineage>
</organism>
<evidence type="ECO:0000313" key="2">
    <source>
        <dbReference type="EMBL" id="KAJ8970130.1"/>
    </source>
</evidence>
<feature type="region of interest" description="Disordered" evidence="1">
    <location>
        <begin position="16"/>
        <end position="47"/>
    </location>
</feature>
<protein>
    <submittedName>
        <fullName evidence="2">Uncharacterized protein</fullName>
    </submittedName>
</protein>